<dbReference type="Proteomes" id="UP000664169">
    <property type="component" value="Unassembled WGS sequence"/>
</dbReference>
<evidence type="ECO:0000313" key="1">
    <source>
        <dbReference type="EMBL" id="CAF9910279.1"/>
    </source>
</evidence>
<organism evidence="1 2">
    <name type="scientific">Gomphillus americanus</name>
    <dbReference type="NCBI Taxonomy" id="1940652"/>
    <lineage>
        <taxon>Eukaryota</taxon>
        <taxon>Fungi</taxon>
        <taxon>Dikarya</taxon>
        <taxon>Ascomycota</taxon>
        <taxon>Pezizomycotina</taxon>
        <taxon>Lecanoromycetes</taxon>
        <taxon>OSLEUM clade</taxon>
        <taxon>Ostropomycetidae</taxon>
        <taxon>Ostropales</taxon>
        <taxon>Graphidaceae</taxon>
        <taxon>Gomphilloideae</taxon>
        <taxon>Gomphillus</taxon>
    </lineage>
</organism>
<sequence length="69" mass="7940">MCKVSATQLQWTPAHSYYASMGGFVVDLDDEYRRSNPMFTTKVDRLTLTPRGVRLMSQRRSKGHGLDQF</sequence>
<dbReference type="EMBL" id="CAJPDQ010000005">
    <property type="protein sequence ID" value="CAF9910279.1"/>
    <property type="molecule type" value="Genomic_DNA"/>
</dbReference>
<reference evidence="1" key="1">
    <citation type="submission" date="2021-03" db="EMBL/GenBank/DDBJ databases">
        <authorList>
            <person name="Tagirdzhanova G."/>
        </authorList>
    </citation>
    <scope>NUCLEOTIDE SEQUENCE</scope>
</reference>
<gene>
    <name evidence="1" type="ORF">GOMPHAMPRED_007030</name>
</gene>
<proteinExistence type="predicted"/>
<dbReference type="AlphaFoldDB" id="A0A8H3EPH2"/>
<protein>
    <submittedName>
        <fullName evidence="1">Uncharacterized protein</fullName>
    </submittedName>
</protein>
<keyword evidence="2" id="KW-1185">Reference proteome</keyword>
<name>A0A8H3EPH2_9LECA</name>
<evidence type="ECO:0000313" key="2">
    <source>
        <dbReference type="Proteomes" id="UP000664169"/>
    </source>
</evidence>
<accession>A0A8H3EPH2</accession>
<comment type="caution">
    <text evidence="1">The sequence shown here is derived from an EMBL/GenBank/DDBJ whole genome shotgun (WGS) entry which is preliminary data.</text>
</comment>